<evidence type="ECO:0000313" key="1">
    <source>
        <dbReference type="EMBL" id="MCS4556514.1"/>
    </source>
</evidence>
<dbReference type="Proteomes" id="UP001201549">
    <property type="component" value="Unassembled WGS sequence"/>
</dbReference>
<organism evidence="1 2">
    <name type="scientific">Shewanella electrica</name>
    <dbReference type="NCBI Taxonomy" id="515560"/>
    <lineage>
        <taxon>Bacteria</taxon>
        <taxon>Pseudomonadati</taxon>
        <taxon>Pseudomonadota</taxon>
        <taxon>Gammaproteobacteria</taxon>
        <taxon>Alteromonadales</taxon>
        <taxon>Shewanellaceae</taxon>
        <taxon>Shewanella</taxon>
    </lineage>
</organism>
<evidence type="ECO:0000313" key="2">
    <source>
        <dbReference type="Proteomes" id="UP001201549"/>
    </source>
</evidence>
<protein>
    <submittedName>
        <fullName evidence="1">Uncharacterized protein</fullName>
    </submittedName>
</protein>
<accession>A0ABT2FJJ8</accession>
<comment type="caution">
    <text evidence="1">The sequence shown here is derived from an EMBL/GenBank/DDBJ whole genome shotgun (WGS) entry which is preliminary data.</text>
</comment>
<dbReference type="RefSeq" id="WP_238895905.1">
    <property type="nucleotide sequence ID" value="NZ_JAKOGG010000004.1"/>
</dbReference>
<dbReference type="EMBL" id="JAKOGG010000004">
    <property type="protein sequence ID" value="MCS4556514.1"/>
    <property type="molecule type" value="Genomic_DNA"/>
</dbReference>
<keyword evidence="2" id="KW-1185">Reference proteome</keyword>
<sequence length="347" mass="41014">MKKILLVMPKFFDYEMRFAESLSKMGDVVSVVYDENKFFLPRIHIRVFLLIIRFILSCVDCYWLWKKYYRLASVFSLRYASSSGFEKYILEHIPVKQVDLVVVVKGFGFSSGLVQEIKEKCKPERMVLYQWDIIDRFPQVIEIYSLFDRVFTFERNDLEKWRGSLYLPTPVDMTRIISISKELINKESPKIDFCYVGSFTFYRFFKLKALKRNLKKSHCKFTFILVTKSKLLSRIFPDVSNEVITETERVKLYLNSKYVVELGHPGQTGLTQRCLESFVCQRPVYYVGDYNKLSLDAHFSKFIFGRGQVAFSMEINDGSISEVFKGENNRFLDCYSYDYWADRVTNS</sequence>
<proteinExistence type="predicted"/>
<name>A0ABT2FJJ8_9GAMM</name>
<gene>
    <name evidence="1" type="ORF">L9G74_08695</name>
</gene>
<reference evidence="2" key="1">
    <citation type="submission" date="2023-07" db="EMBL/GenBank/DDBJ databases">
        <title>Shewanella mangrovi sp. nov., an acetaldehyde- degrading bacterium isolated from mangrove sediment.</title>
        <authorList>
            <person name="Liu Y."/>
        </authorList>
    </citation>
    <scope>NUCLEOTIDE SEQUENCE [LARGE SCALE GENOMIC DNA]</scope>
    <source>
        <strain evidence="2">C32</strain>
    </source>
</reference>